<dbReference type="GO" id="GO:0030148">
    <property type="term" value="P:sphingolipid biosynthetic process"/>
    <property type="evidence" value="ECO:0007669"/>
    <property type="project" value="TreeGrafter"/>
</dbReference>
<dbReference type="OMA" id="WSYILWQ"/>
<dbReference type="InterPro" id="IPR007482">
    <property type="entry name" value="Tyr_Pase-like_PTPLA"/>
</dbReference>
<evidence type="ECO:0000256" key="7">
    <source>
        <dbReference type="ARBA" id="ARBA00022832"/>
    </source>
</evidence>
<dbReference type="EC" id="4.2.1.134" evidence="4 14"/>
<keyword evidence="9 14" id="KW-0443">Lipid metabolism</keyword>
<dbReference type="STRING" id="4955.A0A1G4MA97"/>
<evidence type="ECO:0000256" key="12">
    <source>
        <dbReference type="ARBA" id="ARBA00023239"/>
    </source>
</evidence>
<evidence type="ECO:0000256" key="9">
    <source>
        <dbReference type="ARBA" id="ARBA00023098"/>
    </source>
</evidence>
<evidence type="ECO:0000256" key="4">
    <source>
        <dbReference type="ARBA" id="ARBA00013122"/>
    </source>
</evidence>
<evidence type="ECO:0000256" key="14">
    <source>
        <dbReference type="RuleBase" id="RU363109"/>
    </source>
</evidence>
<evidence type="ECO:0000256" key="11">
    <source>
        <dbReference type="ARBA" id="ARBA00023160"/>
    </source>
</evidence>
<accession>A0A1G4MA97</accession>
<keyword evidence="10 14" id="KW-0472">Membrane</keyword>
<keyword evidence="6 14" id="KW-0812">Transmembrane</keyword>
<evidence type="ECO:0000256" key="1">
    <source>
        <dbReference type="ARBA" id="ARBA00004141"/>
    </source>
</evidence>
<dbReference type="AlphaFoldDB" id="A0A1G4MA97"/>
<keyword evidence="14" id="KW-0256">Endoplasmic reticulum</keyword>
<feature type="transmembrane region" description="Helical" evidence="14">
    <location>
        <begin position="75"/>
        <end position="94"/>
    </location>
</feature>
<evidence type="ECO:0000256" key="3">
    <source>
        <dbReference type="ARBA" id="ARBA00007811"/>
    </source>
</evidence>
<evidence type="ECO:0000313" key="15">
    <source>
        <dbReference type="EMBL" id="SCW00741.1"/>
    </source>
</evidence>
<gene>
    <name evidence="15" type="ORF">LAFE_0C10924G</name>
</gene>
<keyword evidence="7 14" id="KW-0276">Fatty acid metabolism</keyword>
<comment type="pathway">
    <text evidence="2 14">Lipid metabolism; fatty acid biosynthesis.</text>
</comment>
<dbReference type="GO" id="GO:0042761">
    <property type="term" value="P:very long-chain fatty acid biosynthetic process"/>
    <property type="evidence" value="ECO:0007669"/>
    <property type="project" value="TreeGrafter"/>
</dbReference>
<dbReference type="Proteomes" id="UP000190831">
    <property type="component" value="Chromosome C"/>
</dbReference>
<evidence type="ECO:0000256" key="2">
    <source>
        <dbReference type="ARBA" id="ARBA00005194"/>
    </source>
</evidence>
<dbReference type="PANTHER" id="PTHR11035:SF3">
    <property type="entry name" value="VERY-LONG-CHAIN (3R)-3-HYDROXYACYL-COA DEHYDRATASE"/>
    <property type="match status" value="1"/>
</dbReference>
<dbReference type="GO" id="GO:0030497">
    <property type="term" value="P:fatty acid elongation"/>
    <property type="evidence" value="ECO:0007669"/>
    <property type="project" value="TreeGrafter"/>
</dbReference>
<organism evidence="15 16">
    <name type="scientific">Lachancea fermentati</name>
    <name type="common">Zygosaccharomyces fermentati</name>
    <dbReference type="NCBI Taxonomy" id="4955"/>
    <lineage>
        <taxon>Eukaryota</taxon>
        <taxon>Fungi</taxon>
        <taxon>Dikarya</taxon>
        <taxon>Ascomycota</taxon>
        <taxon>Saccharomycotina</taxon>
        <taxon>Saccharomycetes</taxon>
        <taxon>Saccharomycetales</taxon>
        <taxon>Saccharomycetaceae</taxon>
        <taxon>Lachancea</taxon>
    </lineage>
</organism>
<feature type="transmembrane region" description="Helical" evidence="14">
    <location>
        <begin position="12"/>
        <end position="30"/>
    </location>
</feature>
<keyword evidence="11 14" id="KW-0275">Fatty acid biosynthesis</keyword>
<dbReference type="Pfam" id="PF04387">
    <property type="entry name" value="PTPLA"/>
    <property type="match status" value="1"/>
</dbReference>
<evidence type="ECO:0000256" key="6">
    <source>
        <dbReference type="ARBA" id="ARBA00022692"/>
    </source>
</evidence>
<comment type="similarity">
    <text evidence="3 14">Belongs to the very long-chain fatty acids dehydratase HACD family.</text>
</comment>
<evidence type="ECO:0000256" key="10">
    <source>
        <dbReference type="ARBA" id="ARBA00023136"/>
    </source>
</evidence>
<evidence type="ECO:0000256" key="8">
    <source>
        <dbReference type="ARBA" id="ARBA00022989"/>
    </source>
</evidence>
<dbReference type="GO" id="GO:0102158">
    <property type="term" value="F:very-long-chain (3R)-3-hydroxyacyl-CoA dehydratase activity"/>
    <property type="evidence" value="ECO:0007669"/>
    <property type="project" value="UniProtKB-EC"/>
</dbReference>
<feature type="transmembrane region" description="Helical" evidence="14">
    <location>
        <begin position="172"/>
        <end position="197"/>
    </location>
</feature>
<dbReference type="EMBL" id="LT598485">
    <property type="protein sequence ID" value="SCW00741.1"/>
    <property type="molecule type" value="Genomic_DNA"/>
</dbReference>
<keyword evidence="12 14" id="KW-0456">Lyase</keyword>
<keyword evidence="8 14" id="KW-1133">Transmembrane helix</keyword>
<comment type="function">
    <text evidence="14">Catalyzes the third of the four reactions of the long-chain fatty acids elongation cycle. This endoplasmic reticulum-bound enzymatic process, allows the addition of two carbons to the chain of long- and very long-chain fatty acids/VLCFAs per cycle. This enzyme catalyzes the dehydration of the 3-hydroxyacyl-CoA intermediate into trans-2,3-enoyl-CoA, within each cycle of fatty acid elongation. Thereby, it participates to the production of VLCFAs of different chain lengths that are involved in multiple biological processes as precursors of membrane lipids and lipid mediators.</text>
</comment>
<comment type="subcellular location">
    <subcellularLocation>
        <location evidence="14">Endoplasmic reticulum membrane</location>
        <topology evidence="14">Multi-pass membrane protein</topology>
    </subcellularLocation>
    <subcellularLocation>
        <location evidence="1">Membrane</location>
        <topology evidence="1">Multi-pass membrane protein</topology>
    </subcellularLocation>
</comment>
<dbReference type="OrthoDB" id="46988at2759"/>
<evidence type="ECO:0000256" key="5">
    <source>
        <dbReference type="ARBA" id="ARBA00022516"/>
    </source>
</evidence>
<evidence type="ECO:0000256" key="13">
    <source>
        <dbReference type="ARBA" id="ARBA00036671"/>
    </source>
</evidence>
<sequence length="221" mass="24948">MAKQVSPLNPLALYNLVSALLWGYLLYNVLVVYPKVGQPQFFEEWKDSVTFIQCGAIIEVLNSILGIVRAPVVTTAAQVASRLLVVIGIFQYLPESANCHNVVFLTLLLAWTSTEVVRYLFYFFNLSLASGAPKFVVLLRYNLFWVLYPLGVASELLIIYSALPYAEEKYSIYFKWALIGSMFTYIPGFPVLFMHMVGQRKKVMRSLSSANNTTSTTKKTN</sequence>
<keyword evidence="16" id="KW-1185">Reference proteome</keyword>
<dbReference type="PANTHER" id="PTHR11035">
    <property type="entry name" value="VERY-LONG-CHAIN (3R)-3-HYDROXYACYL-COA DEHYDRATASE"/>
    <property type="match status" value="1"/>
</dbReference>
<evidence type="ECO:0000313" key="16">
    <source>
        <dbReference type="Proteomes" id="UP000190831"/>
    </source>
</evidence>
<keyword evidence="5 14" id="KW-0444">Lipid biosynthesis</keyword>
<feature type="transmembrane region" description="Helical" evidence="14">
    <location>
        <begin position="142"/>
        <end position="166"/>
    </location>
</feature>
<comment type="catalytic activity">
    <reaction evidence="13 14">
        <text>a very-long-chain (3R)-3-hydroxyacyl-CoA = a very-long-chain (2E)-enoyl-CoA + H2O</text>
        <dbReference type="Rhea" id="RHEA:45812"/>
        <dbReference type="ChEBI" id="CHEBI:15377"/>
        <dbReference type="ChEBI" id="CHEBI:83728"/>
        <dbReference type="ChEBI" id="CHEBI:85440"/>
        <dbReference type="EC" id="4.2.1.134"/>
    </reaction>
</comment>
<feature type="transmembrane region" description="Helical" evidence="14">
    <location>
        <begin position="50"/>
        <end position="68"/>
    </location>
</feature>
<reference evidence="15 16" key="1">
    <citation type="submission" date="2016-03" db="EMBL/GenBank/DDBJ databases">
        <authorList>
            <person name="Devillers H."/>
        </authorList>
    </citation>
    <scope>NUCLEOTIDE SEQUENCE [LARGE SCALE GENOMIC DNA]</scope>
    <source>
        <strain evidence="15">CBS 6772</strain>
    </source>
</reference>
<name>A0A1G4MA97_LACFM</name>
<proteinExistence type="inferred from homology"/>
<dbReference type="GO" id="GO:0005789">
    <property type="term" value="C:endoplasmic reticulum membrane"/>
    <property type="evidence" value="ECO:0007669"/>
    <property type="project" value="UniProtKB-SubCell"/>
</dbReference>
<protein>
    <recommendedName>
        <fullName evidence="4 14">Very-long-chain (3R)-3-hydroxyacyl-CoA dehydratase</fullName>
        <ecNumber evidence="4 14">4.2.1.134</ecNumber>
    </recommendedName>
</protein>
<dbReference type="UniPathway" id="UPA00094"/>